<proteinExistence type="predicted"/>
<dbReference type="AlphaFoldDB" id="A0A9P7SPA2"/>
<gene>
    <name evidence="1" type="ORF">E4U56_002724</name>
</gene>
<evidence type="ECO:0000313" key="2">
    <source>
        <dbReference type="Proteomes" id="UP000784919"/>
    </source>
</evidence>
<dbReference type="Proteomes" id="UP000784919">
    <property type="component" value="Unassembled WGS sequence"/>
</dbReference>
<protein>
    <submittedName>
        <fullName evidence="1">Uncharacterized protein</fullName>
    </submittedName>
</protein>
<reference evidence="1" key="1">
    <citation type="journal article" date="2020" name="bioRxiv">
        <title>Whole genome comparisons of ergot fungi reveals the divergence and evolution of species within the genus Claviceps are the result of varying mechanisms driving genome evolution and host range expansion.</title>
        <authorList>
            <person name="Wyka S.A."/>
            <person name="Mondo S.J."/>
            <person name="Liu M."/>
            <person name="Dettman J."/>
            <person name="Nalam V."/>
            <person name="Broders K.D."/>
        </authorList>
    </citation>
    <scope>NUCLEOTIDE SEQUENCE</scope>
    <source>
        <strain evidence="1">CCC 1102</strain>
    </source>
</reference>
<accession>A0A9P7SPA2</accession>
<dbReference type="EMBL" id="SRPS01000192">
    <property type="protein sequence ID" value="KAG5963500.1"/>
    <property type="molecule type" value="Genomic_DNA"/>
</dbReference>
<name>A0A9P7SPA2_9HYPO</name>
<organism evidence="1 2">
    <name type="scientific">Claviceps arundinis</name>
    <dbReference type="NCBI Taxonomy" id="1623583"/>
    <lineage>
        <taxon>Eukaryota</taxon>
        <taxon>Fungi</taxon>
        <taxon>Dikarya</taxon>
        <taxon>Ascomycota</taxon>
        <taxon>Pezizomycotina</taxon>
        <taxon>Sordariomycetes</taxon>
        <taxon>Hypocreomycetidae</taxon>
        <taxon>Hypocreales</taxon>
        <taxon>Clavicipitaceae</taxon>
        <taxon>Claviceps</taxon>
    </lineage>
</organism>
<evidence type="ECO:0000313" key="1">
    <source>
        <dbReference type="EMBL" id="KAG5963500.1"/>
    </source>
</evidence>
<dbReference type="OrthoDB" id="4960445at2759"/>
<comment type="caution">
    <text evidence="1">The sequence shown here is derived from an EMBL/GenBank/DDBJ whole genome shotgun (WGS) entry which is preliminary data.</text>
</comment>
<sequence>MAPTTRITSLENLLACVEDIDDIRAGKFEPWNLIRLHPVRGQRPSDNKGLSSVDISSGHVTVKKKTHLPSEYASDPLIFVNSFSNYVPKHPDFPELHHRKGSGPRMVRLGLGDPYLQLHELDLLEGQGARWEKR</sequence>